<keyword evidence="4" id="KW-1185">Reference proteome</keyword>
<dbReference type="PANTHER" id="PTHR31088:SF6">
    <property type="entry name" value="PHAGE SHOCK PROTEIN A"/>
    <property type="match status" value="1"/>
</dbReference>
<sequence length="232" mass="25577">MGILSRFRDVMKANMNGLLDRADDPEKVVDAYMRSLNSDLGQVKAETAAMLADESRAKRELDECITEVRKLQRYAEKSVESGEEEKALKFLEKKAKQAEKGEELQAAYTRASAKAAMMKQMQTKLVSDLTQLEARYAELKGKMAAAKVQQQINAGNDAAGRARAALNAMEEQANLALNEAMALAELRGGRQEDDIDVLIAQLEKDANADTAVPATTRVEDELAAIKERLKSR</sequence>
<evidence type="ECO:0000313" key="4">
    <source>
        <dbReference type="Proteomes" id="UP000276128"/>
    </source>
</evidence>
<dbReference type="InterPro" id="IPR007157">
    <property type="entry name" value="PspA_VIPP1"/>
</dbReference>
<gene>
    <name evidence="3" type="ORF">EJQ19_00855</name>
</gene>
<name>A0A3S0BZ86_9BACL</name>
<keyword evidence="2" id="KW-0175">Coiled coil</keyword>
<dbReference type="Pfam" id="PF04012">
    <property type="entry name" value="PspA_IM30"/>
    <property type="match status" value="1"/>
</dbReference>
<dbReference type="OrthoDB" id="9779630at2"/>
<protein>
    <submittedName>
        <fullName evidence="3">PspA/IM30 family protein</fullName>
    </submittedName>
</protein>
<dbReference type="RefSeq" id="WP_126139323.1">
    <property type="nucleotide sequence ID" value="NZ_RXHU01000005.1"/>
</dbReference>
<evidence type="ECO:0000256" key="1">
    <source>
        <dbReference type="ARBA" id="ARBA00043985"/>
    </source>
</evidence>
<organism evidence="3 4">
    <name type="scientific">Paenibacillus whitsoniae</name>
    <dbReference type="NCBI Taxonomy" id="2496558"/>
    <lineage>
        <taxon>Bacteria</taxon>
        <taxon>Bacillati</taxon>
        <taxon>Bacillota</taxon>
        <taxon>Bacilli</taxon>
        <taxon>Bacillales</taxon>
        <taxon>Paenibacillaceae</taxon>
        <taxon>Paenibacillus</taxon>
    </lineage>
</organism>
<proteinExistence type="inferred from homology"/>
<dbReference type="EMBL" id="RXHU01000005">
    <property type="protein sequence ID" value="RTE11604.1"/>
    <property type="molecule type" value="Genomic_DNA"/>
</dbReference>
<reference evidence="3 4" key="1">
    <citation type="submission" date="2018-12" db="EMBL/GenBank/DDBJ databases">
        <title>Bacillus ochoae sp. nov., Paenibacillus whitsoniae sp. nov., Paenibacillus spiritus sp. nov. Isolated from the Mars Exploration Rover during spacecraft assembly.</title>
        <authorList>
            <person name="Seuylemezian A."/>
            <person name="Vaishampayan P."/>
        </authorList>
    </citation>
    <scope>NUCLEOTIDE SEQUENCE [LARGE SCALE GENOMIC DNA]</scope>
    <source>
        <strain evidence="3 4">MER 54</strain>
    </source>
</reference>
<evidence type="ECO:0000256" key="2">
    <source>
        <dbReference type="SAM" id="Coils"/>
    </source>
</evidence>
<dbReference type="Proteomes" id="UP000276128">
    <property type="component" value="Unassembled WGS sequence"/>
</dbReference>
<accession>A0A3S0BZ86</accession>
<evidence type="ECO:0000313" key="3">
    <source>
        <dbReference type="EMBL" id="RTE11604.1"/>
    </source>
</evidence>
<dbReference type="PANTHER" id="PTHR31088">
    <property type="entry name" value="MEMBRANE-ASSOCIATED PROTEIN VIPP1, CHLOROPLASTIC"/>
    <property type="match status" value="1"/>
</dbReference>
<comment type="caution">
    <text evidence="3">The sequence shown here is derived from an EMBL/GenBank/DDBJ whole genome shotgun (WGS) entry which is preliminary data.</text>
</comment>
<dbReference type="AlphaFoldDB" id="A0A3S0BZ86"/>
<comment type="similarity">
    <text evidence="1">Belongs to the PspA/Vipp/IM30 family.</text>
</comment>
<feature type="coiled-coil region" evidence="2">
    <location>
        <begin position="129"/>
        <end position="186"/>
    </location>
</feature>